<dbReference type="EMBL" id="NBNE01005088">
    <property type="protein sequence ID" value="OWZ04205.1"/>
    <property type="molecule type" value="Genomic_DNA"/>
</dbReference>
<feature type="region of interest" description="Disordered" evidence="1">
    <location>
        <begin position="137"/>
        <end position="157"/>
    </location>
</feature>
<protein>
    <submittedName>
        <fullName evidence="2">Copia LTR rider</fullName>
    </submittedName>
</protein>
<accession>A0A225VFR3</accession>
<dbReference type="OrthoDB" id="122624at2759"/>
<dbReference type="Proteomes" id="UP000198211">
    <property type="component" value="Unassembled WGS sequence"/>
</dbReference>
<organism evidence="2 3">
    <name type="scientific">Phytophthora megakarya</name>
    <dbReference type="NCBI Taxonomy" id="4795"/>
    <lineage>
        <taxon>Eukaryota</taxon>
        <taxon>Sar</taxon>
        <taxon>Stramenopiles</taxon>
        <taxon>Oomycota</taxon>
        <taxon>Peronosporomycetes</taxon>
        <taxon>Peronosporales</taxon>
        <taxon>Peronosporaceae</taxon>
        <taxon>Phytophthora</taxon>
    </lineage>
</organism>
<evidence type="ECO:0000256" key="1">
    <source>
        <dbReference type="SAM" id="MobiDB-lite"/>
    </source>
</evidence>
<sequence>MQRTRRRTARPRGCTEQCSTWQFASGLALHFGGDAVEYATYMLNRSSCCGNLKSMAPLEILTCTSPILADMVTFSSSCIIGKNNETKGFRVYLPKERVVITTQQLQNVETLNNEQNTQLQAQLELEDPNLRRAVAERDEAVKRKEPSKRDTCSGTRACDIGQAGGVQVDEEGCDDGQEET</sequence>
<gene>
    <name evidence="2" type="ORF">PHMEG_00023930</name>
</gene>
<proteinExistence type="predicted"/>
<keyword evidence="3" id="KW-1185">Reference proteome</keyword>
<name>A0A225VFR3_9STRA</name>
<dbReference type="AlphaFoldDB" id="A0A225VFR3"/>
<evidence type="ECO:0000313" key="2">
    <source>
        <dbReference type="EMBL" id="OWZ04205.1"/>
    </source>
</evidence>
<feature type="compositionally biased region" description="Basic and acidic residues" evidence="1">
    <location>
        <begin position="137"/>
        <end position="151"/>
    </location>
</feature>
<comment type="caution">
    <text evidence="2">The sequence shown here is derived from an EMBL/GenBank/DDBJ whole genome shotgun (WGS) entry which is preliminary data.</text>
</comment>
<evidence type="ECO:0000313" key="3">
    <source>
        <dbReference type="Proteomes" id="UP000198211"/>
    </source>
</evidence>
<reference evidence="3" key="1">
    <citation type="submission" date="2017-03" db="EMBL/GenBank/DDBJ databases">
        <title>Phytopthora megakarya and P. palmivora, two closely related causual agents of cacao black pod achieved similar genome size and gene model numbers by different mechanisms.</title>
        <authorList>
            <person name="Ali S."/>
            <person name="Shao J."/>
            <person name="Larry D.J."/>
            <person name="Kronmiller B."/>
            <person name="Shen D."/>
            <person name="Strem M.D."/>
            <person name="Melnick R.L."/>
            <person name="Guiltinan M.J."/>
            <person name="Tyler B.M."/>
            <person name="Meinhardt L.W."/>
            <person name="Bailey B.A."/>
        </authorList>
    </citation>
    <scope>NUCLEOTIDE SEQUENCE [LARGE SCALE GENOMIC DNA]</scope>
    <source>
        <strain evidence="3">zdho120</strain>
    </source>
</reference>